<organism evidence="1">
    <name type="scientific">viral metagenome</name>
    <dbReference type="NCBI Taxonomy" id="1070528"/>
    <lineage>
        <taxon>unclassified sequences</taxon>
        <taxon>metagenomes</taxon>
        <taxon>organismal metagenomes</taxon>
    </lineage>
</organism>
<accession>A0A6C0IL85</accession>
<reference evidence="1" key="1">
    <citation type="journal article" date="2020" name="Nature">
        <title>Giant virus diversity and host interactions through global metagenomics.</title>
        <authorList>
            <person name="Schulz F."/>
            <person name="Roux S."/>
            <person name="Paez-Espino D."/>
            <person name="Jungbluth S."/>
            <person name="Walsh D.A."/>
            <person name="Denef V.J."/>
            <person name="McMahon K.D."/>
            <person name="Konstantinidis K.T."/>
            <person name="Eloe-Fadrosh E.A."/>
            <person name="Kyrpides N.C."/>
            <person name="Woyke T."/>
        </authorList>
    </citation>
    <scope>NUCLEOTIDE SEQUENCE</scope>
    <source>
        <strain evidence="1">GVMAG-M-3300024252-29</strain>
    </source>
</reference>
<evidence type="ECO:0000313" key="1">
    <source>
        <dbReference type="EMBL" id="QHT93400.1"/>
    </source>
</evidence>
<name>A0A6C0IL85_9ZZZZ</name>
<protein>
    <submittedName>
        <fullName evidence="1">Uncharacterized protein</fullName>
    </submittedName>
</protein>
<dbReference type="AlphaFoldDB" id="A0A6C0IL85"/>
<proteinExistence type="predicted"/>
<dbReference type="EMBL" id="MN740207">
    <property type="protein sequence ID" value="QHT93400.1"/>
    <property type="molecule type" value="Genomic_DNA"/>
</dbReference>
<sequence>MKVNLKEIKFYFLTCNNEKRKENVFEKFKEYDITEVNPVSINTGISKLQSGSTGFSRMIDIGIINQDRTKPFQPFMLMEDDVNKYRDFPEEIDIPDNTDLLYTGLSTWGMTNTEVGSPGTICCSEVHGFPHLVRVKNMLALHGIIVCSITGLLTFQKSLIEDFYRNRGWDMTIAESLPYINAYAMCIPLVYQYKLVGGQELATKFEITNNTQYKDFVRELPNEWLNTTNMTIKTKFTKIFQKKGVYHFNCENIKEQTLKYMKEDKINLKNIIFFQRKDNQEENQKNIFYIDSYDICQVIKDNALQGSSIDTIVINGSDNILFGNILQCNKQLIQDNIKHILVYNVNDASYINKSITILDNVEIENNSMYNLHNNEILIKVIN</sequence>